<sequence length="124" mass="14590">MGNLPKISDAEWEVMKVIWSLEEVTSSEVIESLRGKQLWKKTTIKSLISRLLNKEVISFKKFGKEYFYFPLISEEECIKEESECFLRKVFNGSVNEMLVNFIKSDNLTKEDINELKNILDEIKF</sequence>
<dbReference type="GO" id="GO:0003677">
    <property type="term" value="F:DNA binding"/>
    <property type="evidence" value="ECO:0007669"/>
    <property type="project" value="UniProtKB-KW"/>
</dbReference>
<keyword evidence="3" id="KW-0238">DNA-binding</keyword>
<dbReference type="InterPro" id="IPR036390">
    <property type="entry name" value="WH_DNA-bd_sf"/>
</dbReference>
<evidence type="ECO:0000256" key="3">
    <source>
        <dbReference type="ARBA" id="ARBA00023125"/>
    </source>
</evidence>
<organism evidence="5">
    <name type="scientific">bioreactor metagenome</name>
    <dbReference type="NCBI Taxonomy" id="1076179"/>
    <lineage>
        <taxon>unclassified sequences</taxon>
        <taxon>metagenomes</taxon>
        <taxon>ecological metagenomes</taxon>
    </lineage>
</organism>
<dbReference type="GO" id="GO:0045892">
    <property type="term" value="P:negative regulation of DNA-templated transcription"/>
    <property type="evidence" value="ECO:0007669"/>
    <property type="project" value="InterPro"/>
</dbReference>
<dbReference type="Pfam" id="PF03965">
    <property type="entry name" value="Penicillinase_R"/>
    <property type="match status" value="1"/>
</dbReference>
<accession>A0A644WC53</accession>
<reference evidence="5" key="1">
    <citation type="submission" date="2019-08" db="EMBL/GenBank/DDBJ databases">
        <authorList>
            <person name="Kucharzyk K."/>
            <person name="Murdoch R.W."/>
            <person name="Higgins S."/>
            <person name="Loffler F."/>
        </authorList>
    </citation>
    <scope>NUCLEOTIDE SEQUENCE</scope>
</reference>
<gene>
    <name evidence="5" type="primary">blaI_8</name>
    <name evidence="5" type="ORF">SDC9_47646</name>
</gene>
<keyword evidence="2" id="KW-0805">Transcription regulation</keyword>
<evidence type="ECO:0000313" key="5">
    <source>
        <dbReference type="EMBL" id="MPM01406.1"/>
    </source>
</evidence>
<dbReference type="InterPro" id="IPR005650">
    <property type="entry name" value="BlaI_family"/>
</dbReference>
<dbReference type="PIRSF" id="PIRSF019455">
    <property type="entry name" value="CopR_AtkY"/>
    <property type="match status" value="1"/>
</dbReference>
<evidence type="ECO:0000256" key="1">
    <source>
        <dbReference type="ARBA" id="ARBA00011046"/>
    </source>
</evidence>
<proteinExistence type="inferred from homology"/>
<dbReference type="EMBL" id="VSSQ01000794">
    <property type="protein sequence ID" value="MPM01406.1"/>
    <property type="molecule type" value="Genomic_DNA"/>
</dbReference>
<protein>
    <submittedName>
        <fullName evidence="5">Penicillinase repressor</fullName>
    </submittedName>
</protein>
<dbReference type="Gene3D" id="1.10.4040.10">
    <property type="entry name" value="Penicillinase repressor domain"/>
    <property type="match status" value="1"/>
</dbReference>
<evidence type="ECO:0000256" key="4">
    <source>
        <dbReference type="ARBA" id="ARBA00023163"/>
    </source>
</evidence>
<dbReference type="AlphaFoldDB" id="A0A644WC53"/>
<dbReference type="SUPFAM" id="SSF46785">
    <property type="entry name" value="Winged helix' DNA-binding domain"/>
    <property type="match status" value="1"/>
</dbReference>
<comment type="similarity">
    <text evidence="1">Belongs to the BlaI transcriptional regulatory family.</text>
</comment>
<keyword evidence="4" id="KW-0804">Transcription</keyword>
<comment type="caution">
    <text evidence="5">The sequence shown here is derived from an EMBL/GenBank/DDBJ whole genome shotgun (WGS) entry which is preliminary data.</text>
</comment>
<evidence type="ECO:0000256" key="2">
    <source>
        <dbReference type="ARBA" id="ARBA00023015"/>
    </source>
</evidence>
<dbReference type="InterPro" id="IPR036388">
    <property type="entry name" value="WH-like_DNA-bd_sf"/>
</dbReference>
<name>A0A644WC53_9ZZZZ</name>
<dbReference type="Gene3D" id="1.10.10.10">
    <property type="entry name" value="Winged helix-like DNA-binding domain superfamily/Winged helix DNA-binding domain"/>
    <property type="match status" value="1"/>
</dbReference>